<dbReference type="SUPFAM" id="SSF103473">
    <property type="entry name" value="MFS general substrate transporter"/>
    <property type="match status" value="1"/>
</dbReference>
<feature type="transmembrane region" description="Helical" evidence="7">
    <location>
        <begin position="61"/>
        <end position="84"/>
    </location>
</feature>
<dbReference type="EMBL" id="JARBHB010000006">
    <property type="protein sequence ID" value="KAJ8881791.1"/>
    <property type="molecule type" value="Genomic_DNA"/>
</dbReference>
<evidence type="ECO:0000256" key="7">
    <source>
        <dbReference type="SAM" id="Phobius"/>
    </source>
</evidence>
<dbReference type="InterPro" id="IPR005828">
    <property type="entry name" value="MFS_sugar_transport-like"/>
</dbReference>
<feature type="transmembrane region" description="Helical" evidence="7">
    <location>
        <begin position="6"/>
        <end position="26"/>
    </location>
</feature>
<accession>A0ABQ9HBU3</accession>
<keyword evidence="6 7" id="KW-0472">Membrane</keyword>
<keyword evidence="3" id="KW-0813">Transport</keyword>
<dbReference type="Gene3D" id="1.20.1250.20">
    <property type="entry name" value="MFS general substrate transporter like domains"/>
    <property type="match status" value="1"/>
</dbReference>
<feature type="transmembrane region" description="Helical" evidence="7">
    <location>
        <begin position="96"/>
        <end position="119"/>
    </location>
</feature>
<comment type="subcellular location">
    <subcellularLocation>
        <location evidence="1">Membrane</location>
        <topology evidence="1">Multi-pass membrane protein</topology>
    </subcellularLocation>
</comment>
<evidence type="ECO:0000256" key="5">
    <source>
        <dbReference type="ARBA" id="ARBA00022989"/>
    </source>
</evidence>
<gene>
    <name evidence="9" type="ORF">PR048_018277</name>
</gene>
<feature type="domain" description="Major facilitator superfamily (MFS) profile" evidence="8">
    <location>
        <begin position="1"/>
        <end position="377"/>
    </location>
</feature>
<dbReference type="Pfam" id="PF00083">
    <property type="entry name" value="Sugar_tr"/>
    <property type="match status" value="1"/>
</dbReference>
<evidence type="ECO:0000259" key="8">
    <source>
        <dbReference type="PROSITE" id="PS50850"/>
    </source>
</evidence>
<name>A0ABQ9HBU3_9NEOP</name>
<protein>
    <recommendedName>
        <fullName evidence="8">Major facilitator superfamily (MFS) profile domain-containing protein</fullName>
    </recommendedName>
</protein>
<evidence type="ECO:0000256" key="4">
    <source>
        <dbReference type="ARBA" id="ARBA00022692"/>
    </source>
</evidence>
<keyword evidence="10" id="KW-1185">Reference proteome</keyword>
<dbReference type="PANTHER" id="PTHR23511">
    <property type="entry name" value="SYNAPTIC VESICLE GLYCOPROTEIN 2"/>
    <property type="match status" value="1"/>
</dbReference>
<evidence type="ECO:0000313" key="9">
    <source>
        <dbReference type="EMBL" id="KAJ8881791.1"/>
    </source>
</evidence>
<keyword evidence="5 7" id="KW-1133">Transmembrane helix</keyword>
<evidence type="ECO:0000256" key="6">
    <source>
        <dbReference type="ARBA" id="ARBA00023136"/>
    </source>
</evidence>
<dbReference type="Proteomes" id="UP001159363">
    <property type="component" value="Chromosome 5"/>
</dbReference>
<evidence type="ECO:0000256" key="3">
    <source>
        <dbReference type="ARBA" id="ARBA00022448"/>
    </source>
</evidence>
<reference evidence="9 10" key="1">
    <citation type="submission" date="2023-02" db="EMBL/GenBank/DDBJ databases">
        <title>LHISI_Scaffold_Assembly.</title>
        <authorList>
            <person name="Stuart O.P."/>
            <person name="Cleave R."/>
            <person name="Magrath M.J.L."/>
            <person name="Mikheyev A.S."/>
        </authorList>
    </citation>
    <scope>NUCLEOTIDE SEQUENCE [LARGE SCALE GENOMIC DNA]</scope>
    <source>
        <strain evidence="9">Daus_M_001</strain>
        <tissue evidence="9">Leg muscle</tissue>
    </source>
</reference>
<dbReference type="PROSITE" id="PS50850">
    <property type="entry name" value="MFS"/>
    <property type="match status" value="1"/>
</dbReference>
<evidence type="ECO:0000313" key="10">
    <source>
        <dbReference type="Proteomes" id="UP001159363"/>
    </source>
</evidence>
<sequence length="377" mass="42316">MDVSLVNVISFCWAVVAGMICSAFMWGFLSDSLGRQKLLVIGFFLDALFNILSSLSQSFSILVVFRFICGFIISGPHAMLLSFLAEFHSETHRARMIILTGVYGAVAYILVPGVAWVIIPQPWSWSLLGGAITYNSWRVFVAVCSVPSLLAGCLMLCFDESPKFLMSRGKIDEALLVLRNVYSVNTGNPPHTYPVKYLTLDRVQLKPSNKQEEYSQSSNKIMRLLESGWIKVLPLFRLPHILSAALVFSIQFGSMFSLNTIRLWMPQIFFIMEEFDKLQDNSTDGSLDDFTLCEMVDFSEQLALNHSVVPYAVEEPCSVNVIKSTMYLNSVIVGLVTGAVYLCAGALINAMGRKRLLSKSWLSKYLYFHTSFNFNNK</sequence>
<comment type="similarity">
    <text evidence="2">Belongs to the major facilitator superfamily.</text>
</comment>
<feature type="transmembrane region" description="Helical" evidence="7">
    <location>
        <begin position="139"/>
        <end position="158"/>
    </location>
</feature>
<feature type="transmembrane region" description="Helical" evidence="7">
    <location>
        <begin position="326"/>
        <end position="350"/>
    </location>
</feature>
<dbReference type="PANTHER" id="PTHR23511:SF36">
    <property type="entry name" value="EG:BACR7A4.13 PROTEIN-RELATED"/>
    <property type="match status" value="1"/>
</dbReference>
<dbReference type="InterPro" id="IPR036259">
    <property type="entry name" value="MFS_trans_sf"/>
</dbReference>
<keyword evidence="4 7" id="KW-0812">Transmembrane</keyword>
<comment type="caution">
    <text evidence="9">The sequence shown here is derived from an EMBL/GenBank/DDBJ whole genome shotgun (WGS) entry which is preliminary data.</text>
</comment>
<dbReference type="InterPro" id="IPR020846">
    <property type="entry name" value="MFS_dom"/>
</dbReference>
<evidence type="ECO:0000256" key="2">
    <source>
        <dbReference type="ARBA" id="ARBA00008335"/>
    </source>
</evidence>
<proteinExistence type="inferred from homology"/>
<evidence type="ECO:0000256" key="1">
    <source>
        <dbReference type="ARBA" id="ARBA00004141"/>
    </source>
</evidence>
<organism evidence="9 10">
    <name type="scientific">Dryococelus australis</name>
    <dbReference type="NCBI Taxonomy" id="614101"/>
    <lineage>
        <taxon>Eukaryota</taxon>
        <taxon>Metazoa</taxon>
        <taxon>Ecdysozoa</taxon>
        <taxon>Arthropoda</taxon>
        <taxon>Hexapoda</taxon>
        <taxon>Insecta</taxon>
        <taxon>Pterygota</taxon>
        <taxon>Neoptera</taxon>
        <taxon>Polyneoptera</taxon>
        <taxon>Phasmatodea</taxon>
        <taxon>Verophasmatodea</taxon>
        <taxon>Anareolatae</taxon>
        <taxon>Phasmatidae</taxon>
        <taxon>Eurycanthinae</taxon>
        <taxon>Dryococelus</taxon>
    </lineage>
</organism>